<dbReference type="EMBL" id="VWFQ01000260">
    <property type="protein sequence ID" value="KAA4629324.1"/>
    <property type="molecule type" value="Genomic_DNA"/>
</dbReference>
<accession>A0A642BVR4</accession>
<sequence>LLDYTDGRNRVASDFWVQDKSYLRVKNVQLGYTVPKHLSQKLLIDNFRLYVSIDNALTFTGYKGLDPEVSGTKYPTMRLTTFGLNLTF</sequence>
<dbReference type="AlphaFoldDB" id="A0A642BVR4"/>
<gene>
    <name evidence="1" type="ORF">F3B52_28300</name>
</gene>
<evidence type="ECO:0000313" key="1">
    <source>
        <dbReference type="EMBL" id="KAA4629324.1"/>
    </source>
</evidence>
<feature type="non-terminal residue" evidence="1">
    <location>
        <position position="1"/>
    </location>
</feature>
<reference evidence="1" key="1">
    <citation type="journal article" date="2019" name="Nat. Med.">
        <title>A library of human gut bacterial isolates paired with longitudinal multiomics data enables mechanistic microbiome research.</title>
        <authorList>
            <person name="Poyet M."/>
            <person name="Groussin M."/>
            <person name="Gibbons S.M."/>
            <person name="Avila-Pacheco J."/>
            <person name="Jiang X."/>
            <person name="Kearney S.M."/>
            <person name="Perrotta A.R."/>
            <person name="Berdy B."/>
            <person name="Zhao S."/>
            <person name="Lieberman T.D."/>
            <person name="Swanson P.K."/>
            <person name="Smith M."/>
            <person name="Roesemann S."/>
            <person name="Alexander J.E."/>
            <person name="Rich S.A."/>
            <person name="Livny J."/>
            <person name="Vlamakis H."/>
            <person name="Clish C."/>
            <person name="Bullock K."/>
            <person name="Deik A."/>
            <person name="Scott J."/>
            <person name="Pierce K.A."/>
            <person name="Xavier R.J."/>
            <person name="Alm E.J."/>
        </authorList>
    </citation>
    <scope>NUCLEOTIDE SEQUENCE</scope>
    <source>
        <strain evidence="1">BIOML-A16</strain>
    </source>
</reference>
<name>A0A642BVR4_BACOV</name>
<proteinExistence type="predicted"/>
<comment type="caution">
    <text evidence="1">The sequence shown here is derived from an EMBL/GenBank/DDBJ whole genome shotgun (WGS) entry which is preliminary data.</text>
</comment>
<organism evidence="1">
    <name type="scientific">Bacteroides ovatus</name>
    <dbReference type="NCBI Taxonomy" id="28116"/>
    <lineage>
        <taxon>Bacteria</taxon>
        <taxon>Pseudomonadati</taxon>
        <taxon>Bacteroidota</taxon>
        <taxon>Bacteroidia</taxon>
        <taxon>Bacteroidales</taxon>
        <taxon>Bacteroidaceae</taxon>
        <taxon>Bacteroides</taxon>
    </lineage>
</organism>
<protein>
    <submittedName>
        <fullName evidence="1">Uncharacterized protein</fullName>
    </submittedName>
</protein>